<evidence type="ECO:0000313" key="2">
    <source>
        <dbReference type="EMBL" id="KAJ1103083.1"/>
    </source>
</evidence>
<reference evidence="2" key="1">
    <citation type="journal article" date="2022" name="bioRxiv">
        <title>Sequencing and chromosome-scale assembly of the giantPleurodeles waltlgenome.</title>
        <authorList>
            <person name="Brown T."/>
            <person name="Elewa A."/>
            <person name="Iarovenko S."/>
            <person name="Subramanian E."/>
            <person name="Araus A.J."/>
            <person name="Petzold A."/>
            <person name="Susuki M."/>
            <person name="Suzuki K.-i.T."/>
            <person name="Hayashi T."/>
            <person name="Toyoda A."/>
            <person name="Oliveira C."/>
            <person name="Osipova E."/>
            <person name="Leigh N.D."/>
            <person name="Simon A."/>
            <person name="Yun M.H."/>
        </authorList>
    </citation>
    <scope>NUCLEOTIDE SEQUENCE</scope>
    <source>
        <strain evidence="2">20211129_DDA</strain>
        <tissue evidence="2">Liver</tissue>
    </source>
</reference>
<dbReference type="AlphaFoldDB" id="A0AAV7MM98"/>
<gene>
    <name evidence="2" type="ORF">NDU88_000511</name>
</gene>
<sequence>MQTVPRALGMGFHVVTRTSGMEMQEVPRAGPPGVRWKSTRGKKDGVAGGTLGVSVGCLPGEDGGGSDAIDSVAGAGMGATDAGGFIAIDAGGLVVFFSKFVL</sequence>
<name>A0AAV7MM98_PLEWA</name>
<keyword evidence="3" id="KW-1185">Reference proteome</keyword>
<evidence type="ECO:0000313" key="3">
    <source>
        <dbReference type="Proteomes" id="UP001066276"/>
    </source>
</evidence>
<proteinExistence type="predicted"/>
<dbReference type="Proteomes" id="UP001066276">
    <property type="component" value="Chromosome 9"/>
</dbReference>
<dbReference type="EMBL" id="JANPWB010000013">
    <property type="protein sequence ID" value="KAJ1103083.1"/>
    <property type="molecule type" value="Genomic_DNA"/>
</dbReference>
<organism evidence="2 3">
    <name type="scientific">Pleurodeles waltl</name>
    <name type="common">Iberian ribbed newt</name>
    <dbReference type="NCBI Taxonomy" id="8319"/>
    <lineage>
        <taxon>Eukaryota</taxon>
        <taxon>Metazoa</taxon>
        <taxon>Chordata</taxon>
        <taxon>Craniata</taxon>
        <taxon>Vertebrata</taxon>
        <taxon>Euteleostomi</taxon>
        <taxon>Amphibia</taxon>
        <taxon>Batrachia</taxon>
        <taxon>Caudata</taxon>
        <taxon>Salamandroidea</taxon>
        <taxon>Salamandridae</taxon>
        <taxon>Pleurodelinae</taxon>
        <taxon>Pleurodeles</taxon>
    </lineage>
</organism>
<protein>
    <submittedName>
        <fullName evidence="2">Uncharacterized protein</fullName>
    </submittedName>
</protein>
<feature type="region of interest" description="Disordered" evidence="1">
    <location>
        <begin position="24"/>
        <end position="47"/>
    </location>
</feature>
<accession>A0AAV7MM98</accession>
<evidence type="ECO:0000256" key="1">
    <source>
        <dbReference type="SAM" id="MobiDB-lite"/>
    </source>
</evidence>
<comment type="caution">
    <text evidence="2">The sequence shown here is derived from an EMBL/GenBank/DDBJ whole genome shotgun (WGS) entry which is preliminary data.</text>
</comment>